<accession>A0A5N7KEZ7</accession>
<reference evidence="1 2" key="2">
    <citation type="journal article" date="2023" name="Plant Pathol.">
        <title>Dismantling and reorganizing Pseudomonas marginalis sensu#lato.</title>
        <authorList>
            <person name="Sawada H."/>
            <person name="Fujikawa T."/>
            <person name="Satou M."/>
        </authorList>
    </citation>
    <scope>NUCLEOTIDE SEQUENCE [LARGE SCALE GENOMIC DNA]</scope>
    <source>
        <strain evidence="1 2">MAFF 212408</strain>
    </source>
</reference>
<evidence type="ECO:0000313" key="2">
    <source>
        <dbReference type="Proteomes" id="UP000326112"/>
    </source>
</evidence>
<name>A0A5N7KEZ7_9PSED</name>
<comment type="caution">
    <text evidence="1">The sequence shown here is derived from an EMBL/GenBank/DDBJ whole genome shotgun (WGS) entry which is preliminary data.</text>
</comment>
<organism evidence="1 2">
    <name type="scientific">Pseudomonas kitaguniensis</name>
    <dbReference type="NCBI Taxonomy" id="2607908"/>
    <lineage>
        <taxon>Bacteria</taxon>
        <taxon>Pseudomonadati</taxon>
        <taxon>Pseudomonadota</taxon>
        <taxon>Gammaproteobacteria</taxon>
        <taxon>Pseudomonadales</taxon>
        <taxon>Pseudomonadaceae</taxon>
        <taxon>Pseudomonas</taxon>
    </lineage>
</organism>
<evidence type="ECO:0000313" key="1">
    <source>
        <dbReference type="EMBL" id="MPR00733.1"/>
    </source>
</evidence>
<gene>
    <name evidence="1" type="ORF">F0169_00795</name>
</gene>
<protein>
    <submittedName>
        <fullName evidence="1">Uncharacterized protein</fullName>
    </submittedName>
</protein>
<dbReference type="RefSeq" id="WP_122251236.1">
    <property type="nucleotide sequence ID" value="NZ_JBLZPT010000005.1"/>
</dbReference>
<reference evidence="1 2" key="1">
    <citation type="journal article" date="2020" name="Int. J. Syst. Evol. Microbiol.">
        <title>Pseudomonas kitaguniensis sp. nov., a pathogen causing bacterial rot of Welsh onion in Japan.</title>
        <authorList>
            <person name="Sawada H."/>
            <person name="Fujikawa T."/>
            <person name="Nishiwaki Y."/>
            <person name="Horita H."/>
        </authorList>
    </citation>
    <scope>NUCLEOTIDE SEQUENCE [LARGE SCALE GENOMIC DNA]</scope>
    <source>
        <strain evidence="1 2">MAFF 212408</strain>
    </source>
</reference>
<dbReference type="Proteomes" id="UP000326112">
    <property type="component" value="Unassembled WGS sequence"/>
</dbReference>
<sequence length="68" mass="7566">MNGIDDFRFESHKLLVQLDAATTKMMMLVASKNVSGPEWQEATSDHKAAFDAWNSFLNSTSTSLTDQV</sequence>
<keyword evidence="2" id="KW-1185">Reference proteome</keyword>
<dbReference type="EMBL" id="VUAZ01000003">
    <property type="protein sequence ID" value="MPR00733.1"/>
    <property type="molecule type" value="Genomic_DNA"/>
</dbReference>
<proteinExistence type="predicted"/>